<comment type="caution">
    <text evidence="2">The sequence shown here is derived from an EMBL/GenBank/DDBJ whole genome shotgun (WGS) entry which is preliminary data.</text>
</comment>
<sequence length="315" mass="35929">MKADRKSFGEDFTEFDLHGYSCQLAQDTMIGAFSQPVHLSVQTEESKARLEQHYFTFVIGRGKHSNTKMSVDLSKAVADGLRQAGMEENRHAGKDQRGTFKIIADKDIATKVVKVYPVMDIEVAEASDVDSGEEEAVEKEVERLQNISGKELTLRGLSRCLVEIRCLAGNLSEDQRLYLGHDLGVIFKRCFQAFRNEVESAEFRCSEEDKAAAMEFLNLEANREKVLPHITGLQERIEKIEASEPRPELKKEMKTLGVKKAQLKELENVWDRSAHGRYKFSSVDAMTKHSRKMDEVKEEINQVEDKIEHLLDYIE</sequence>
<name>A0A7J6KW07_PERCH</name>
<feature type="coiled-coil region" evidence="1">
    <location>
        <begin position="286"/>
        <end position="313"/>
    </location>
</feature>
<dbReference type="AlphaFoldDB" id="A0A7J6KW07"/>
<dbReference type="OrthoDB" id="426341at2759"/>
<gene>
    <name evidence="2" type="ORF">FOL47_000872</name>
</gene>
<reference evidence="2 3" key="1">
    <citation type="submission" date="2020-04" db="EMBL/GenBank/DDBJ databases">
        <title>Perkinsus chesapeaki whole genome sequence.</title>
        <authorList>
            <person name="Bogema D.R."/>
        </authorList>
    </citation>
    <scope>NUCLEOTIDE SEQUENCE [LARGE SCALE GENOMIC DNA]</scope>
    <source>
        <strain evidence="2">ATCC PRA-425</strain>
    </source>
</reference>
<dbReference type="InterPro" id="IPR036063">
    <property type="entry name" value="Smr_dom_sf"/>
</dbReference>
<keyword evidence="3" id="KW-1185">Reference proteome</keyword>
<evidence type="ECO:0000313" key="3">
    <source>
        <dbReference type="Proteomes" id="UP000591131"/>
    </source>
</evidence>
<accession>A0A7J6KW07</accession>
<proteinExistence type="predicted"/>
<protein>
    <submittedName>
        <fullName evidence="2">Uncharacterized protein</fullName>
    </submittedName>
</protein>
<dbReference type="Gene3D" id="3.30.1370.110">
    <property type="match status" value="1"/>
</dbReference>
<keyword evidence="1" id="KW-0175">Coiled coil</keyword>
<evidence type="ECO:0000313" key="2">
    <source>
        <dbReference type="EMBL" id="KAF4650779.1"/>
    </source>
</evidence>
<dbReference type="Proteomes" id="UP000591131">
    <property type="component" value="Unassembled WGS sequence"/>
</dbReference>
<organism evidence="2 3">
    <name type="scientific">Perkinsus chesapeaki</name>
    <name type="common">Clam parasite</name>
    <name type="synonym">Perkinsus andrewsi</name>
    <dbReference type="NCBI Taxonomy" id="330153"/>
    <lineage>
        <taxon>Eukaryota</taxon>
        <taxon>Sar</taxon>
        <taxon>Alveolata</taxon>
        <taxon>Perkinsozoa</taxon>
        <taxon>Perkinsea</taxon>
        <taxon>Perkinsida</taxon>
        <taxon>Perkinsidae</taxon>
        <taxon>Perkinsus</taxon>
    </lineage>
</organism>
<dbReference type="EMBL" id="JAAPAO010001182">
    <property type="protein sequence ID" value="KAF4650779.1"/>
    <property type="molecule type" value="Genomic_DNA"/>
</dbReference>
<evidence type="ECO:0000256" key="1">
    <source>
        <dbReference type="SAM" id="Coils"/>
    </source>
</evidence>